<name>W3XLY8_PESFW</name>
<keyword evidence="5" id="KW-0479">Metal-binding</keyword>
<evidence type="ECO:0000313" key="13">
    <source>
        <dbReference type="Proteomes" id="UP000030651"/>
    </source>
</evidence>
<dbReference type="KEGG" id="pfy:PFICI_00325"/>
<dbReference type="GO" id="GO:0004518">
    <property type="term" value="F:nuclease activity"/>
    <property type="evidence" value="ECO:0007669"/>
    <property type="project" value="UniProtKB-KW"/>
</dbReference>
<keyword evidence="7" id="KW-0378">Hydrolase</keyword>
<evidence type="ECO:0000256" key="6">
    <source>
        <dbReference type="ARBA" id="ARBA00022763"/>
    </source>
</evidence>
<dbReference type="eggNOG" id="ENOG502S394">
    <property type="taxonomic scope" value="Eukaryota"/>
</dbReference>
<dbReference type="InterPro" id="IPR051547">
    <property type="entry name" value="TDP2-like"/>
</dbReference>
<feature type="domain" description="Endonuclease/exonuclease/phosphatase" evidence="11">
    <location>
        <begin position="72"/>
        <end position="326"/>
    </location>
</feature>
<dbReference type="InterPro" id="IPR005135">
    <property type="entry name" value="Endo/exonuclease/phosphatase"/>
</dbReference>
<evidence type="ECO:0000256" key="2">
    <source>
        <dbReference type="ARBA" id="ARBA00001946"/>
    </source>
</evidence>
<dbReference type="GO" id="GO:0005737">
    <property type="term" value="C:cytoplasm"/>
    <property type="evidence" value="ECO:0007669"/>
    <property type="project" value="TreeGrafter"/>
</dbReference>
<dbReference type="OrthoDB" id="9975959at2759"/>
<evidence type="ECO:0000256" key="9">
    <source>
        <dbReference type="ARBA" id="ARBA00023204"/>
    </source>
</evidence>
<evidence type="ECO:0000256" key="1">
    <source>
        <dbReference type="ARBA" id="ARBA00001936"/>
    </source>
</evidence>
<evidence type="ECO:0000256" key="10">
    <source>
        <dbReference type="ARBA" id="ARBA00023242"/>
    </source>
</evidence>
<dbReference type="Proteomes" id="UP000030651">
    <property type="component" value="Unassembled WGS sequence"/>
</dbReference>
<reference evidence="13" key="1">
    <citation type="journal article" date="2015" name="BMC Genomics">
        <title>Genomic and transcriptomic analysis of the endophytic fungus Pestalotiopsis fici reveals its lifestyle and high potential for synthesis of natural products.</title>
        <authorList>
            <person name="Wang X."/>
            <person name="Zhang X."/>
            <person name="Liu L."/>
            <person name="Xiang M."/>
            <person name="Wang W."/>
            <person name="Sun X."/>
            <person name="Che Y."/>
            <person name="Guo L."/>
            <person name="Liu G."/>
            <person name="Guo L."/>
            <person name="Wang C."/>
            <person name="Yin W.B."/>
            <person name="Stadler M."/>
            <person name="Zhang X."/>
            <person name="Liu X."/>
        </authorList>
    </citation>
    <scope>NUCLEOTIDE SEQUENCE [LARGE SCALE GENOMIC DNA]</scope>
    <source>
        <strain evidence="13">W106-1 / CGMCC3.15140</strain>
    </source>
</reference>
<keyword evidence="10" id="KW-0539">Nucleus</keyword>
<evidence type="ECO:0000256" key="5">
    <source>
        <dbReference type="ARBA" id="ARBA00022723"/>
    </source>
</evidence>
<dbReference type="GO" id="GO:0070260">
    <property type="term" value="F:5'-tyrosyl-DNA phosphodiesterase activity"/>
    <property type="evidence" value="ECO:0007669"/>
    <property type="project" value="TreeGrafter"/>
</dbReference>
<dbReference type="STRING" id="1229662.W3XLY8"/>
<sequence>MEEVFRKAVAHNEASRKASVSWKPDQPHEQAYYLYDDATKSWTSHEAGKSVPNSSQEKTAQSVIDRLALYAWNIDFMLPYPTSRMEIGLETLANLTSQVPENTAVVIFLQECIASDLETIANTPWVRERFAMTDLTSQNWASGHYGTTMLVDRRLLPLEAVFRVHYSKTRMERDAFFVDFLLQGKKVRLCNSHLESLDMMPPYRPPQVELMGRYLAEDDVQAGIAAGDFNAIQDFDRTLHSDNGFKDAYLELGGQEDSEEGYTWGQQAATSLRERFGCSRMDKVFFCGALELKSFERFGQDVQLDSPTERDDIVELGFDKPWITDHMGIKAEFEIIKS</sequence>
<comment type="cofactor">
    <cofactor evidence="2">
        <name>Mg(2+)</name>
        <dbReference type="ChEBI" id="CHEBI:18420"/>
    </cofactor>
</comment>
<keyword evidence="13" id="KW-1185">Reference proteome</keyword>
<dbReference type="EMBL" id="KI912109">
    <property type="protein sequence ID" value="ETS86497.1"/>
    <property type="molecule type" value="Genomic_DNA"/>
</dbReference>
<dbReference type="CDD" id="cd09080">
    <property type="entry name" value="TDP2"/>
    <property type="match status" value="1"/>
</dbReference>
<dbReference type="HOGENOM" id="CLU_042307_0_1_1"/>
<keyword evidence="6" id="KW-0227">DNA damage</keyword>
<proteinExistence type="predicted"/>
<evidence type="ECO:0000256" key="3">
    <source>
        <dbReference type="ARBA" id="ARBA00004322"/>
    </source>
</evidence>
<evidence type="ECO:0000256" key="7">
    <source>
        <dbReference type="ARBA" id="ARBA00022801"/>
    </source>
</evidence>
<accession>W3XLY8</accession>
<dbReference type="PANTHER" id="PTHR15822">
    <property type="entry name" value="TRAF AND TNF RECEPTOR-ASSOCIATED PROTEIN"/>
    <property type="match status" value="1"/>
</dbReference>
<dbReference type="GO" id="GO:0046872">
    <property type="term" value="F:metal ion binding"/>
    <property type="evidence" value="ECO:0007669"/>
    <property type="project" value="UniProtKB-KW"/>
</dbReference>
<evidence type="ECO:0000313" key="12">
    <source>
        <dbReference type="EMBL" id="ETS86497.1"/>
    </source>
</evidence>
<evidence type="ECO:0000256" key="4">
    <source>
        <dbReference type="ARBA" id="ARBA00022722"/>
    </source>
</evidence>
<dbReference type="Gene3D" id="3.60.10.10">
    <property type="entry name" value="Endonuclease/exonuclease/phosphatase"/>
    <property type="match status" value="1"/>
</dbReference>
<dbReference type="Pfam" id="PF03372">
    <property type="entry name" value="Exo_endo_phos"/>
    <property type="match status" value="1"/>
</dbReference>
<dbReference type="GeneID" id="19265338"/>
<dbReference type="InterPro" id="IPR036691">
    <property type="entry name" value="Endo/exonu/phosph_ase_sf"/>
</dbReference>
<dbReference type="PANTHER" id="PTHR15822:SF4">
    <property type="entry name" value="TYROSYL-DNA PHOSPHODIESTERASE 2"/>
    <property type="match status" value="1"/>
</dbReference>
<comment type="subcellular location">
    <subcellularLocation>
        <location evidence="3">Nucleus</location>
        <location evidence="3">PML body</location>
    </subcellularLocation>
</comment>
<keyword evidence="4" id="KW-0540">Nuclease</keyword>
<evidence type="ECO:0000259" key="11">
    <source>
        <dbReference type="Pfam" id="PF03372"/>
    </source>
</evidence>
<keyword evidence="9" id="KW-0234">DNA repair</keyword>
<evidence type="ECO:0000256" key="8">
    <source>
        <dbReference type="ARBA" id="ARBA00022842"/>
    </source>
</evidence>
<dbReference type="GO" id="GO:0003697">
    <property type="term" value="F:single-stranded DNA binding"/>
    <property type="evidence" value="ECO:0007669"/>
    <property type="project" value="TreeGrafter"/>
</dbReference>
<comment type="cofactor">
    <cofactor evidence="1">
        <name>Mn(2+)</name>
        <dbReference type="ChEBI" id="CHEBI:29035"/>
    </cofactor>
</comment>
<dbReference type="GO" id="GO:0006302">
    <property type="term" value="P:double-strand break repair"/>
    <property type="evidence" value="ECO:0007669"/>
    <property type="project" value="TreeGrafter"/>
</dbReference>
<dbReference type="RefSeq" id="XP_007827097.1">
    <property type="nucleotide sequence ID" value="XM_007828906.1"/>
</dbReference>
<dbReference type="SUPFAM" id="SSF56219">
    <property type="entry name" value="DNase I-like"/>
    <property type="match status" value="1"/>
</dbReference>
<dbReference type="AlphaFoldDB" id="W3XLY8"/>
<organism evidence="12 13">
    <name type="scientific">Pestalotiopsis fici (strain W106-1 / CGMCC3.15140)</name>
    <dbReference type="NCBI Taxonomy" id="1229662"/>
    <lineage>
        <taxon>Eukaryota</taxon>
        <taxon>Fungi</taxon>
        <taxon>Dikarya</taxon>
        <taxon>Ascomycota</taxon>
        <taxon>Pezizomycotina</taxon>
        <taxon>Sordariomycetes</taxon>
        <taxon>Xylariomycetidae</taxon>
        <taxon>Amphisphaeriales</taxon>
        <taxon>Sporocadaceae</taxon>
        <taxon>Pestalotiopsis</taxon>
    </lineage>
</organism>
<protein>
    <recommendedName>
        <fullName evidence="11">Endonuclease/exonuclease/phosphatase domain-containing protein</fullName>
    </recommendedName>
</protein>
<dbReference type="OMA" id="ERIFACP"/>
<keyword evidence="8" id="KW-0460">Magnesium</keyword>
<gene>
    <name evidence="12" type="ORF">PFICI_00325</name>
</gene>
<dbReference type="InParanoid" id="W3XLY8"/>